<dbReference type="STRING" id="51031.W2SRV0"/>
<organism evidence="2 3">
    <name type="scientific">Necator americanus</name>
    <name type="common">Human hookworm</name>
    <dbReference type="NCBI Taxonomy" id="51031"/>
    <lineage>
        <taxon>Eukaryota</taxon>
        <taxon>Metazoa</taxon>
        <taxon>Ecdysozoa</taxon>
        <taxon>Nematoda</taxon>
        <taxon>Chromadorea</taxon>
        <taxon>Rhabditida</taxon>
        <taxon>Rhabditina</taxon>
        <taxon>Rhabditomorpha</taxon>
        <taxon>Strongyloidea</taxon>
        <taxon>Ancylostomatidae</taxon>
        <taxon>Bunostominae</taxon>
        <taxon>Necator</taxon>
    </lineage>
</organism>
<accession>W2SRV0</accession>
<evidence type="ECO:0000313" key="3">
    <source>
        <dbReference type="Proteomes" id="UP000053676"/>
    </source>
</evidence>
<evidence type="ECO:0000256" key="1">
    <source>
        <dbReference type="SAM" id="MobiDB-lite"/>
    </source>
</evidence>
<dbReference type="AlphaFoldDB" id="W2SRV0"/>
<proteinExistence type="predicted"/>
<name>W2SRV0_NECAM</name>
<dbReference type="EMBL" id="KI667676">
    <property type="protein sequence ID" value="ETN71586.1"/>
    <property type="molecule type" value="Genomic_DNA"/>
</dbReference>
<reference evidence="3" key="1">
    <citation type="journal article" date="2014" name="Nat. Genet.">
        <title>Genome of the human hookworm Necator americanus.</title>
        <authorList>
            <person name="Tang Y.T."/>
            <person name="Gao X."/>
            <person name="Rosa B.A."/>
            <person name="Abubucker S."/>
            <person name="Hallsworth-Pepin K."/>
            <person name="Martin J."/>
            <person name="Tyagi R."/>
            <person name="Heizer E."/>
            <person name="Zhang X."/>
            <person name="Bhonagiri-Palsikar V."/>
            <person name="Minx P."/>
            <person name="Warren W.C."/>
            <person name="Wang Q."/>
            <person name="Zhan B."/>
            <person name="Hotez P.J."/>
            <person name="Sternberg P.W."/>
            <person name="Dougall A."/>
            <person name="Gaze S.T."/>
            <person name="Mulvenna J."/>
            <person name="Sotillo J."/>
            <person name="Ranganathan S."/>
            <person name="Rabelo E.M."/>
            <person name="Wilson R.K."/>
            <person name="Felgner P.L."/>
            <person name="Bethony J."/>
            <person name="Hawdon J.M."/>
            <person name="Gasser R.B."/>
            <person name="Loukas A."/>
            <person name="Mitreva M."/>
        </authorList>
    </citation>
    <scope>NUCLEOTIDE SEQUENCE [LARGE SCALE GENOMIC DNA]</scope>
</reference>
<feature type="compositionally biased region" description="Polar residues" evidence="1">
    <location>
        <begin position="16"/>
        <end position="28"/>
    </location>
</feature>
<dbReference type="KEGG" id="nai:NECAME_04618"/>
<protein>
    <submittedName>
        <fullName evidence="2">Uncharacterized protein</fullName>
    </submittedName>
</protein>
<gene>
    <name evidence="2" type="ORF">NECAME_04618</name>
</gene>
<keyword evidence="3" id="KW-1185">Reference proteome</keyword>
<feature type="region of interest" description="Disordered" evidence="1">
    <location>
        <begin position="1"/>
        <end position="78"/>
    </location>
</feature>
<evidence type="ECO:0000313" key="2">
    <source>
        <dbReference type="EMBL" id="ETN71586.1"/>
    </source>
</evidence>
<dbReference type="Proteomes" id="UP000053676">
    <property type="component" value="Unassembled WGS sequence"/>
</dbReference>
<feature type="compositionally biased region" description="Low complexity" evidence="1">
    <location>
        <begin position="1"/>
        <end position="14"/>
    </location>
</feature>
<dbReference type="OrthoDB" id="5840054at2759"/>
<sequence length="108" mass="12177">MHIASDSLESSDSESQAHYITVRSTDSINGGHGRPGCISSTVPPEAFKRVRNTSLQLDDDSEEIRPFSPPTASRLSRDRRIQMSHKTSLCEQCKLFLRNNTFIQNDRL</sequence>